<dbReference type="EMBL" id="LR699119">
    <property type="protein sequence ID" value="VVC76729.1"/>
    <property type="molecule type" value="Genomic_DNA"/>
</dbReference>
<name>A0A5E4PI64_9COXI</name>
<dbReference type="Proteomes" id="UP000324194">
    <property type="component" value="Chromosome 1"/>
</dbReference>
<evidence type="ECO:0000313" key="1">
    <source>
        <dbReference type="EMBL" id="VVC76729.1"/>
    </source>
</evidence>
<reference evidence="1 2" key="1">
    <citation type="submission" date="2019-08" db="EMBL/GenBank/DDBJ databases">
        <authorList>
            <person name="Guy L."/>
        </authorList>
    </citation>
    <scope>NUCLEOTIDE SEQUENCE [LARGE SCALE GENOMIC DNA]</scope>
    <source>
        <strain evidence="1 2">SGT-108</strain>
    </source>
</reference>
<dbReference type="OrthoDB" id="9757976at2"/>
<keyword evidence="2" id="KW-1185">Reference proteome</keyword>
<dbReference type="AlphaFoldDB" id="A0A5E4PI64"/>
<accession>A0A5E4PI64</accession>
<sequence length="255" mass="28555">MILDKLETLKARDPSQIPAIRDAIRELAKYATEKNTDSEMDVYRKNQINDILSALSGMDSLEKMIRYLREKHEAEPRLHERQGTHLRSGDAKIVRLLKALHTALQKATGLELSERQTMDIPKGSTVQASASFIPMSESIPEPSSTATLLPAFTSSLHTHTSPLLTQSFFAHERSGSYPPLQQQLQETPLRERSQEEILRSTVMALDSLILTLGSIHQQLEHTSSLLQSVQFFAPKAVTANEGVTQGFVIDRKSFH</sequence>
<dbReference type="KEGG" id="asip:AQUSIP_20540"/>
<proteinExistence type="predicted"/>
<gene>
    <name evidence="1" type="ORF">AQUSIP_20540</name>
</gene>
<organism evidence="1 2">
    <name type="scientific">Aquicella siphonis</name>
    <dbReference type="NCBI Taxonomy" id="254247"/>
    <lineage>
        <taxon>Bacteria</taxon>
        <taxon>Pseudomonadati</taxon>
        <taxon>Pseudomonadota</taxon>
        <taxon>Gammaproteobacteria</taxon>
        <taxon>Legionellales</taxon>
        <taxon>Coxiellaceae</taxon>
        <taxon>Aquicella</taxon>
    </lineage>
</organism>
<protein>
    <submittedName>
        <fullName evidence="1">Uncharacterized protein</fullName>
    </submittedName>
</protein>
<dbReference type="RefSeq" id="WP_148340033.1">
    <property type="nucleotide sequence ID" value="NZ_LR699119.1"/>
</dbReference>
<evidence type="ECO:0000313" key="2">
    <source>
        <dbReference type="Proteomes" id="UP000324194"/>
    </source>
</evidence>